<evidence type="ECO:0000313" key="1">
    <source>
        <dbReference type="EnsemblPlants" id="AVESA.00010b.r2.5AG0807300.1.CDS"/>
    </source>
</evidence>
<name>A0ACD5XKC9_AVESA</name>
<dbReference type="Proteomes" id="UP001732700">
    <property type="component" value="Chromosome 5A"/>
</dbReference>
<keyword evidence="2" id="KW-1185">Reference proteome</keyword>
<protein>
    <submittedName>
        <fullName evidence="1">Uncharacterized protein</fullName>
    </submittedName>
</protein>
<reference evidence="1" key="1">
    <citation type="submission" date="2021-05" db="EMBL/GenBank/DDBJ databases">
        <authorList>
            <person name="Scholz U."/>
            <person name="Mascher M."/>
            <person name="Fiebig A."/>
        </authorList>
    </citation>
    <scope>NUCLEOTIDE SEQUENCE [LARGE SCALE GENOMIC DNA]</scope>
</reference>
<dbReference type="EnsemblPlants" id="AVESA.00010b.r2.5AG0807300.1">
    <property type="protein sequence ID" value="AVESA.00010b.r2.5AG0807300.1.CDS"/>
    <property type="gene ID" value="AVESA.00010b.r2.5AG0807300"/>
</dbReference>
<proteinExistence type="predicted"/>
<evidence type="ECO:0000313" key="2">
    <source>
        <dbReference type="Proteomes" id="UP001732700"/>
    </source>
</evidence>
<reference evidence="1" key="2">
    <citation type="submission" date="2025-09" db="UniProtKB">
        <authorList>
            <consortium name="EnsemblPlants"/>
        </authorList>
    </citation>
    <scope>IDENTIFICATION</scope>
</reference>
<accession>A0ACD5XKC9</accession>
<sequence>MAGGLPAVMARGVPGPDAIQPGAMASAEVAAAEVVRRVQPTEASERRRAQVIEYARRIVGTALGCEVFVFGSVPLKTYLPDGDIDLTVIGNTSCDGTLIDDIYSILGSGKQETDAEFEVKDLEHIDAEVRLIKCTIGNIIVDISFNQTGGICALCFLELVDRKVGKNHLFKRSIILIKGWCYYESRLLGAHHGLISTYALETLILYIFNLFHKSLHGPLEVLYRFLEYFSKFDWDNYCISLNGPVAVSSLPNLIVEGTDVPGDDLLFDKEFLEDSMENTCVPPWNFDARCTKFRVKHLNIIDPLKECNNLGRSVNRANFSRIRTAFSFGARKLGQILMLQPELIPGDIFEFFKNTLERNESGVRADIAHGGAFHCQHFLDSSKQLVDDMSCMQISYKQGQNFSHLCVPKSFAKNRASVKVNVPTQGECFSGGDLLAPRTDLSATSSYCFHGEPKKYSYASRGYKNGVCEQSFVDHEMEGQVSRYTAEASIDDKSLIRPQIRANYSPHIMNSTNSSHLGFPKPDPVNKEILNGISLHMEKHHLPPLSLLNLPDLSGDLESQLRCLRQVQYNLEYLFDELLQSVKETSSDGKADKDLFDILNRSILLRTDMTLPGLMLPSYTETDGRKLSPVSSHSTEVSQQSQDEDHWGAAFQLNAFGIDVPCNGLSPSSYFADSDISVSWCHSSEAVPTTYGTGLYTREKHMASIGEKGKTPTNQPVKIKDNHAAVPKRSFVPYEEQGAPDSVTKEIRISRPLRTDDGLNGYTCSGRKTIKKHSGHTRKECVKPHDEARHVRRYHGDVCSNKSFFQKRDYDTSMECVQPASVTHQRPGLSSDACAYINNISVRNQIYDTRKGHDILNQSTNGRLTSEPLKLQSSLQSSGFSKKSLGTKQNCDNRSEQLSSVRGSRHQLNGQVVNIPNGVTKEVKPSKKMVENGSKPRPSLPNILIPHDSGHSQRIRLASSTSHPSFPVTNGFSQPGALGAQPERIIEFGSLGPFSLTSPSPKSNKAPSTQSNGKASADASASALQRHRAGSTHSRSSGVYSIGDEDEFPPLHANK</sequence>
<organism evidence="1 2">
    <name type="scientific">Avena sativa</name>
    <name type="common">Oat</name>
    <dbReference type="NCBI Taxonomy" id="4498"/>
    <lineage>
        <taxon>Eukaryota</taxon>
        <taxon>Viridiplantae</taxon>
        <taxon>Streptophyta</taxon>
        <taxon>Embryophyta</taxon>
        <taxon>Tracheophyta</taxon>
        <taxon>Spermatophyta</taxon>
        <taxon>Magnoliopsida</taxon>
        <taxon>Liliopsida</taxon>
        <taxon>Poales</taxon>
        <taxon>Poaceae</taxon>
        <taxon>BOP clade</taxon>
        <taxon>Pooideae</taxon>
        <taxon>Poodae</taxon>
        <taxon>Poeae</taxon>
        <taxon>Poeae Chloroplast Group 1 (Aveneae type)</taxon>
        <taxon>Aveninae</taxon>
        <taxon>Avena</taxon>
    </lineage>
</organism>